<proteinExistence type="predicted"/>
<feature type="domain" description="Phage tail fibre protein N-terminal" evidence="1">
    <location>
        <begin position="3"/>
        <end position="118"/>
    </location>
</feature>
<dbReference type="Proteomes" id="UP000029447">
    <property type="component" value="Unassembled WGS sequence"/>
</dbReference>
<dbReference type="EMBL" id="JQOF01000156">
    <property type="protein sequence ID" value="KGA37978.1"/>
    <property type="molecule type" value="Genomic_DNA"/>
</dbReference>
<evidence type="ECO:0000259" key="1">
    <source>
        <dbReference type="Pfam" id="PF12571"/>
    </source>
</evidence>
<dbReference type="Pfam" id="PF12571">
    <property type="entry name" value="Phage_tail_fib"/>
    <property type="match status" value="1"/>
</dbReference>
<comment type="caution">
    <text evidence="2">The sequence shown here is derived from an EMBL/GenBank/DDBJ whole genome shotgun (WGS) entry which is preliminary data.</text>
</comment>
<dbReference type="InterPro" id="IPR022225">
    <property type="entry name" value="Phage_tail_fibre_N"/>
</dbReference>
<gene>
    <name evidence="2" type="ORF">KU75_25815</name>
</gene>
<feature type="non-terminal residue" evidence="2">
    <location>
        <position position="120"/>
    </location>
</feature>
<reference evidence="2 3" key="1">
    <citation type="submission" date="2014-08" db="EMBL/GenBank/DDBJ databases">
        <title>Genome sequences of NCPPB Pectobacterium isolates.</title>
        <authorList>
            <person name="Glover R.H."/>
            <person name="Sapp M."/>
            <person name="Elphinstone J."/>
        </authorList>
    </citation>
    <scope>NUCLEOTIDE SEQUENCE [LARGE SCALE GENOMIC DNA]</scope>
    <source>
        <strain evidence="2 3">NCPPB3841</strain>
    </source>
</reference>
<protein>
    <submittedName>
        <fullName evidence="2">Tail protein</fullName>
    </submittedName>
</protein>
<organism evidence="2 3">
    <name type="scientific">Pectobacterium odoriferum</name>
    <dbReference type="NCBI Taxonomy" id="78398"/>
    <lineage>
        <taxon>Bacteria</taxon>
        <taxon>Pseudomonadati</taxon>
        <taxon>Pseudomonadota</taxon>
        <taxon>Gammaproteobacteria</taxon>
        <taxon>Enterobacterales</taxon>
        <taxon>Pectobacteriaceae</taxon>
        <taxon>Pectobacterium</taxon>
    </lineage>
</organism>
<name>A0ABR4VHU3_9GAMM</name>
<sequence>MAQSAVTRAFEAWNVNKVIDGLPAVPDSVVFALIPDQDENAPVNRDEGMPAAATIKHNADITQYGVLNDNAVVYSVVLDTKVGDWDYNWIGLVDSKTNTVLMIVHVRTQQKIKTKKGQQG</sequence>
<dbReference type="RefSeq" id="WP_044210343.1">
    <property type="nucleotide sequence ID" value="NZ_JQOF01000156.1"/>
</dbReference>
<accession>A0ABR4VHU3</accession>
<evidence type="ECO:0000313" key="2">
    <source>
        <dbReference type="EMBL" id="KGA37978.1"/>
    </source>
</evidence>
<keyword evidence="3" id="KW-1185">Reference proteome</keyword>
<evidence type="ECO:0000313" key="3">
    <source>
        <dbReference type="Proteomes" id="UP000029447"/>
    </source>
</evidence>